<evidence type="ECO:0000313" key="1">
    <source>
        <dbReference type="EMBL" id="KAG6525647.1"/>
    </source>
</evidence>
<gene>
    <name evidence="1" type="ORF">ZIOFF_015612</name>
</gene>
<protein>
    <submittedName>
        <fullName evidence="1">Uncharacterized protein</fullName>
    </submittedName>
</protein>
<evidence type="ECO:0000313" key="2">
    <source>
        <dbReference type="Proteomes" id="UP000734854"/>
    </source>
</evidence>
<comment type="caution">
    <text evidence="1">The sequence shown here is derived from an EMBL/GenBank/DDBJ whole genome shotgun (WGS) entry which is preliminary data.</text>
</comment>
<dbReference type="Proteomes" id="UP000734854">
    <property type="component" value="Unassembled WGS sequence"/>
</dbReference>
<reference evidence="1 2" key="1">
    <citation type="submission" date="2020-08" db="EMBL/GenBank/DDBJ databases">
        <title>Plant Genome Project.</title>
        <authorList>
            <person name="Zhang R.-G."/>
        </authorList>
    </citation>
    <scope>NUCLEOTIDE SEQUENCE [LARGE SCALE GENOMIC DNA]</scope>
    <source>
        <tissue evidence="1">Rhizome</tissue>
    </source>
</reference>
<accession>A0A8J5LMK4</accession>
<dbReference type="AlphaFoldDB" id="A0A8J5LMK4"/>
<dbReference type="EMBL" id="JACMSC010000004">
    <property type="protein sequence ID" value="KAG6525647.1"/>
    <property type="molecule type" value="Genomic_DNA"/>
</dbReference>
<keyword evidence="2" id="KW-1185">Reference proteome</keyword>
<organism evidence="1 2">
    <name type="scientific">Zingiber officinale</name>
    <name type="common">Ginger</name>
    <name type="synonym">Amomum zingiber</name>
    <dbReference type="NCBI Taxonomy" id="94328"/>
    <lineage>
        <taxon>Eukaryota</taxon>
        <taxon>Viridiplantae</taxon>
        <taxon>Streptophyta</taxon>
        <taxon>Embryophyta</taxon>
        <taxon>Tracheophyta</taxon>
        <taxon>Spermatophyta</taxon>
        <taxon>Magnoliopsida</taxon>
        <taxon>Liliopsida</taxon>
        <taxon>Zingiberales</taxon>
        <taxon>Zingiberaceae</taxon>
        <taxon>Zingiber</taxon>
    </lineage>
</organism>
<proteinExistence type="predicted"/>
<sequence length="89" mass="9983">MLSGGTMRRLFKDSLKVLEADIQHARTLYIVVFPPNLVLLQVNWASGFPIESDGACLQMLNPVLKKIYLDFGFDLVSSLYSSAREAFSQ</sequence>
<name>A0A8J5LMK4_ZINOF</name>